<proteinExistence type="predicted"/>
<sequence length="1037" mass="118381">MQNILLLGLLYSQVHLNILFLNDKDKIEDDFTIKEIYKEARSLIKKDFRRIHFKFMGILNFTKKSIFSEFKSRKKGEDLKIKKLKYLSDFFEKVLKDKKLIKKIIKDYGIKKGNNIKKGNLNFLIKKSTLIILLTKRDNDQIEGLTFIGGNGSKRDKFSLIGLSKEDPFHYKGKVVAHEILHSLGAQHSGHSLMAEKFEESKEENRINLDTIREVEEFLNNFIKEDGEITTNTFYIFDLNKFDILFTGPYIPGITQYVFHKDILFISTGKSLGMYQRSSKIGNFDYKEEIKQVICIGEIVITLHKNRIEYRKIESGRDKDGDSEGEVNDQKIDTDIINEDSLNTPILYLHHPMAYLNKILLISDSQTSLYNFIKKKEIYKFKSFKKGVCIVRNTNVVDLVGVGYTNGQIDIINLKKDEIVFSFKDLKVKDLDFSNEKMCVVGGGGDLYLFDLIEKRLILKTRAVSGKFIGEDYILISREVYGDNSEGDNKGVDGNNPTEIKENNPLINNNISLFKIHNNSLNLIKVKNNLKSDILFLEEGSLDNTFVVVSKGEVFKYNTGNTLSYQKLKFKGKIEKMSFKGGEGVLYGDKILYKLGTSIKYVLNSEIDLITNYKEISGILVDGVIIILNLNTKMIYKKIPVNEPIKCIKMDRNNLYLLYEKRISVVPYYKTEDKGGSSIRGGMDYSSNKDGGSSIDKDSIDHIGSIDIDLTSITPPISPFSFKVFDSLIVLSSNSGLFFFSNGILFRTFPGIFKDFTVSPNLKWLGVCKEDFILIFDILSGTQIDSIPCKGKFIRFTLDMMFILIVTDDNKMILLNNKNGGFIHSSPKREYTGIQTIRSISAKQINNIEQDESSTVAFLDGVELTSIQLIGWITEIKGTNTGKSFTLEDGTSTVDCTLWPNKPHEEHMASLIEEGECIKVTGVLKSYSGRRCIQITNLHLVEDYNELTFHYLQIVKQHLHFTKKILNVQSKSLNLNNLQNEILTVLKNNQDENGLEYELIIKCLEDSYSERIINENLEMLVENCFVVKKGEGVYKVI</sequence>
<feature type="domain" description="OB" evidence="2">
    <location>
        <begin position="868"/>
        <end position="937"/>
    </location>
</feature>
<name>R0M2C1_NOSB1</name>
<dbReference type="Pfam" id="PF01336">
    <property type="entry name" value="tRNA_anti-codon"/>
    <property type="match status" value="1"/>
</dbReference>
<dbReference type="SUPFAM" id="SSF50249">
    <property type="entry name" value="Nucleic acid-binding proteins"/>
    <property type="match status" value="1"/>
</dbReference>
<dbReference type="VEuPathDB" id="MicrosporidiaDB:NBO_508g0035"/>
<feature type="domain" description="WDR36/Utp21 N-terminal" evidence="3">
    <location>
        <begin position="232"/>
        <end position="464"/>
    </location>
</feature>
<dbReference type="InterPro" id="IPR015943">
    <property type="entry name" value="WD40/YVTN_repeat-like_dom_sf"/>
</dbReference>
<organism evidence="4 5">
    <name type="scientific">Nosema bombycis (strain CQ1 / CVCC 102059)</name>
    <name type="common">Microsporidian parasite</name>
    <name type="synonym">Pebrine of silkworm</name>
    <dbReference type="NCBI Taxonomy" id="578461"/>
    <lineage>
        <taxon>Eukaryota</taxon>
        <taxon>Fungi</taxon>
        <taxon>Fungi incertae sedis</taxon>
        <taxon>Microsporidia</taxon>
        <taxon>Nosematidae</taxon>
        <taxon>Nosema</taxon>
    </lineage>
</organism>
<dbReference type="Gene3D" id="3.40.390.10">
    <property type="entry name" value="Collagenase (Catalytic Domain)"/>
    <property type="match status" value="1"/>
</dbReference>
<evidence type="ECO:0000313" key="5">
    <source>
        <dbReference type="Proteomes" id="UP000016927"/>
    </source>
</evidence>
<dbReference type="GO" id="GO:0032040">
    <property type="term" value="C:small-subunit processome"/>
    <property type="evidence" value="ECO:0007669"/>
    <property type="project" value="TreeGrafter"/>
</dbReference>
<dbReference type="InterPro" id="IPR024079">
    <property type="entry name" value="MetalloPept_cat_dom_sf"/>
</dbReference>
<dbReference type="SUPFAM" id="SSF50978">
    <property type="entry name" value="WD40 repeat-like"/>
    <property type="match status" value="1"/>
</dbReference>
<dbReference type="Pfam" id="PF13582">
    <property type="entry name" value="Reprolysin_3"/>
    <property type="match status" value="1"/>
</dbReference>
<evidence type="ECO:0000256" key="1">
    <source>
        <dbReference type="SAM" id="SignalP"/>
    </source>
</evidence>
<dbReference type="PANTHER" id="PTHR22840:SF12">
    <property type="entry name" value="WD REPEAT-CONTAINING PROTEIN 36"/>
    <property type="match status" value="1"/>
</dbReference>
<dbReference type="STRING" id="578461.R0M2C1"/>
<dbReference type="PANTHER" id="PTHR22840">
    <property type="entry name" value="WD REPEAT-CONTAINING PROTEIN 36"/>
    <property type="match status" value="1"/>
</dbReference>
<keyword evidence="5" id="KW-1185">Reference proteome</keyword>
<reference evidence="4 5" key="1">
    <citation type="journal article" date="2013" name="BMC Genomics">
        <title>Comparative genomics of parasitic silkworm microsporidia reveal an association between genome expansion and host adaptation.</title>
        <authorList>
            <person name="Pan G."/>
            <person name="Xu J."/>
            <person name="Li T."/>
            <person name="Xia Q."/>
            <person name="Liu S.L."/>
            <person name="Zhang G."/>
            <person name="Li S."/>
            <person name="Li C."/>
            <person name="Liu H."/>
            <person name="Yang L."/>
            <person name="Liu T."/>
            <person name="Zhang X."/>
            <person name="Wu Z."/>
            <person name="Fan W."/>
            <person name="Dang X."/>
            <person name="Xiang H."/>
            <person name="Tao M."/>
            <person name="Li Y."/>
            <person name="Hu J."/>
            <person name="Li Z."/>
            <person name="Lin L."/>
            <person name="Luo J."/>
            <person name="Geng L."/>
            <person name="Wang L."/>
            <person name="Long M."/>
            <person name="Wan Y."/>
            <person name="He N."/>
            <person name="Zhang Z."/>
            <person name="Lu C."/>
            <person name="Keeling P.J."/>
            <person name="Wang J."/>
            <person name="Xiang Z."/>
            <person name="Zhou Z."/>
        </authorList>
    </citation>
    <scope>NUCLEOTIDE SEQUENCE [LARGE SCALE GENOMIC DNA]</scope>
    <source>
        <strain evidence="5">CQ1 / CVCC 102059</strain>
    </source>
</reference>
<dbReference type="InterPro" id="IPR059157">
    <property type="entry name" value="WDR36-Utp21_N"/>
</dbReference>
<dbReference type="AlphaFoldDB" id="R0M2C1"/>
<accession>R0M2C1</accession>
<dbReference type="InterPro" id="IPR004365">
    <property type="entry name" value="NA-bd_OB_tRNA"/>
</dbReference>
<feature type="signal peptide" evidence="1">
    <location>
        <begin position="1"/>
        <end position="16"/>
    </location>
</feature>
<keyword evidence="1" id="KW-0732">Signal</keyword>
<dbReference type="InterPro" id="IPR036322">
    <property type="entry name" value="WD40_repeat_dom_sf"/>
</dbReference>
<dbReference type="GO" id="GO:0006364">
    <property type="term" value="P:rRNA processing"/>
    <property type="evidence" value="ECO:0007669"/>
    <property type="project" value="TreeGrafter"/>
</dbReference>
<dbReference type="OrthoDB" id="25571at2759"/>
<dbReference type="HOGENOM" id="CLU_293214_0_0_1"/>
<feature type="chain" id="PRO_5004355040" evidence="1">
    <location>
        <begin position="17"/>
        <end position="1037"/>
    </location>
</feature>
<dbReference type="InterPro" id="IPR012340">
    <property type="entry name" value="NA-bd_OB-fold"/>
</dbReference>
<gene>
    <name evidence="4" type="ORF">NBO_508g0035</name>
</gene>
<dbReference type="Proteomes" id="UP000016927">
    <property type="component" value="Unassembled WGS sequence"/>
</dbReference>
<dbReference type="GO" id="GO:0034388">
    <property type="term" value="C:Pwp2p-containing subcomplex of 90S preribosome"/>
    <property type="evidence" value="ECO:0007669"/>
    <property type="project" value="TreeGrafter"/>
</dbReference>
<dbReference type="Gene3D" id="2.40.50.140">
    <property type="entry name" value="Nucleic acid-binding proteins"/>
    <property type="match status" value="1"/>
</dbReference>
<dbReference type="Gene3D" id="2.130.10.10">
    <property type="entry name" value="YVTN repeat-like/Quinoprotein amine dehydrogenase"/>
    <property type="match status" value="1"/>
</dbReference>
<dbReference type="GO" id="GO:0003676">
    <property type="term" value="F:nucleic acid binding"/>
    <property type="evidence" value="ECO:0007669"/>
    <property type="project" value="InterPro"/>
</dbReference>
<dbReference type="EMBL" id="KB909416">
    <property type="protein sequence ID" value="EOB12184.1"/>
    <property type="molecule type" value="Genomic_DNA"/>
</dbReference>
<feature type="non-terminal residue" evidence="4">
    <location>
        <position position="1037"/>
    </location>
</feature>
<evidence type="ECO:0000259" key="2">
    <source>
        <dbReference type="Pfam" id="PF01336"/>
    </source>
</evidence>
<dbReference type="GO" id="GO:0008237">
    <property type="term" value="F:metallopeptidase activity"/>
    <property type="evidence" value="ECO:0007669"/>
    <property type="project" value="InterPro"/>
</dbReference>
<evidence type="ECO:0000259" key="3">
    <source>
        <dbReference type="Pfam" id="PF25171"/>
    </source>
</evidence>
<dbReference type="SUPFAM" id="SSF55486">
    <property type="entry name" value="Metalloproteases ('zincins'), catalytic domain"/>
    <property type="match status" value="1"/>
</dbReference>
<protein>
    <submittedName>
        <fullName evidence="4">WD repeat-containing protein</fullName>
    </submittedName>
</protein>
<dbReference type="Pfam" id="PF25171">
    <property type="entry name" value="Beta-prop_WDR36-Utp21_1st"/>
    <property type="match status" value="1"/>
</dbReference>
<evidence type="ECO:0000313" key="4">
    <source>
        <dbReference type="EMBL" id="EOB12184.1"/>
    </source>
</evidence>